<proteinExistence type="predicted"/>
<dbReference type="EMBL" id="MRCY01000447">
    <property type="protein sequence ID" value="RKK86076.1"/>
    <property type="molecule type" value="Genomic_DNA"/>
</dbReference>
<dbReference type="Gene3D" id="1.25.50.20">
    <property type="match status" value="1"/>
</dbReference>
<organism evidence="1 2">
    <name type="scientific">Fusarium oxysporum</name>
    <name type="common">Fusarium vascular wilt</name>
    <dbReference type="NCBI Taxonomy" id="5507"/>
    <lineage>
        <taxon>Eukaryota</taxon>
        <taxon>Fungi</taxon>
        <taxon>Dikarya</taxon>
        <taxon>Ascomycota</taxon>
        <taxon>Pezizomycotina</taxon>
        <taxon>Sordariomycetes</taxon>
        <taxon>Hypocreomycetidae</taxon>
        <taxon>Hypocreales</taxon>
        <taxon>Nectriaceae</taxon>
        <taxon>Fusarium</taxon>
        <taxon>Fusarium oxysporum species complex</taxon>
    </lineage>
</organism>
<accession>A0A420P0R1</accession>
<name>A0A420P0R1_FUSOX</name>
<sequence length="88" mass="9959">MRKPKKRFNTWVEDPEANPIYHSLCVAVCRAAIIKEPACTVEILKKEWFNTKSISGKLLSLSVLSTVKDANLLTKEIIHFSFNQSPPS</sequence>
<dbReference type="AlphaFoldDB" id="A0A420P0R1"/>
<evidence type="ECO:0000313" key="2">
    <source>
        <dbReference type="Proteomes" id="UP000285860"/>
    </source>
</evidence>
<comment type="caution">
    <text evidence="1">The sequence shown here is derived from an EMBL/GenBank/DDBJ whole genome shotgun (WGS) entry which is preliminary data.</text>
</comment>
<protein>
    <submittedName>
        <fullName evidence="1">Uncharacterized protein</fullName>
    </submittedName>
</protein>
<dbReference type="Proteomes" id="UP000285860">
    <property type="component" value="Unassembled WGS sequence"/>
</dbReference>
<evidence type="ECO:0000313" key="1">
    <source>
        <dbReference type="EMBL" id="RKK86076.1"/>
    </source>
</evidence>
<reference evidence="1 2" key="1">
    <citation type="journal article" date="2018" name="Sci. Rep.">
        <title>Characterisation of pathogen-specific regions and novel effector candidates in Fusarium oxysporum f. sp. cepae.</title>
        <authorList>
            <person name="Armitage A.D."/>
            <person name="Taylor A."/>
            <person name="Sobczyk M.K."/>
            <person name="Baxter L."/>
            <person name="Greenfield B.P."/>
            <person name="Bates H.J."/>
            <person name="Wilson F."/>
            <person name="Jackson A.C."/>
            <person name="Ott S."/>
            <person name="Harrison R.J."/>
            <person name="Clarkson J.P."/>
        </authorList>
    </citation>
    <scope>NUCLEOTIDE SEQUENCE [LARGE SCALE GENOMIC DNA]</scope>
    <source>
        <strain evidence="1 2">Fo_A28</strain>
    </source>
</reference>
<gene>
    <name evidence="1" type="ORF">BFJ68_g17164</name>
</gene>